<keyword evidence="4 6" id="KW-0663">Pyridoxal phosphate</keyword>
<dbReference type="RefSeq" id="WP_301414662.1">
    <property type="nucleotide sequence ID" value="NZ_CP098023.1"/>
</dbReference>
<dbReference type="InterPro" id="IPR010977">
    <property type="entry name" value="Aromatic_deC"/>
</dbReference>
<dbReference type="GO" id="GO:0008483">
    <property type="term" value="F:transaminase activity"/>
    <property type="evidence" value="ECO:0007669"/>
    <property type="project" value="UniProtKB-KW"/>
</dbReference>
<evidence type="ECO:0000256" key="2">
    <source>
        <dbReference type="ARBA" id="ARBA00009533"/>
    </source>
</evidence>
<comment type="similarity">
    <text evidence="2 6">Belongs to the group II decarboxylase family.</text>
</comment>
<dbReference type="Gene3D" id="3.40.640.10">
    <property type="entry name" value="Type I PLP-dependent aspartate aminotransferase-like (Major domain)"/>
    <property type="match status" value="1"/>
</dbReference>
<reference evidence="7 8" key="1">
    <citation type="submission" date="2022-05" db="EMBL/GenBank/DDBJ databases">
        <title>Microbulbifer sp. nov., isolated from sponge.</title>
        <authorList>
            <person name="Gao L."/>
        </authorList>
    </citation>
    <scope>NUCLEOTIDE SEQUENCE [LARGE SCALE GENOMIC DNA]</scope>
    <source>
        <strain evidence="7 8">MI-G</strain>
    </source>
</reference>
<keyword evidence="3" id="KW-0210">Decarboxylase</keyword>
<protein>
    <submittedName>
        <fullName evidence="7">Aminotransferase class I/II-fold pyridoxal phosphate-dependent enzyme</fullName>
    </submittedName>
</protein>
<accession>A0ABY9E767</accession>
<proteinExistence type="inferred from homology"/>
<dbReference type="InterPro" id="IPR015421">
    <property type="entry name" value="PyrdxlP-dep_Trfase_major"/>
</dbReference>
<evidence type="ECO:0000256" key="1">
    <source>
        <dbReference type="ARBA" id="ARBA00001933"/>
    </source>
</evidence>
<keyword evidence="5 6" id="KW-0456">Lyase</keyword>
<evidence type="ECO:0000313" key="8">
    <source>
        <dbReference type="Proteomes" id="UP001321520"/>
    </source>
</evidence>
<dbReference type="InterPro" id="IPR015422">
    <property type="entry name" value="PyrdxlP-dep_Trfase_small"/>
</dbReference>
<dbReference type="InterPro" id="IPR002129">
    <property type="entry name" value="PyrdxlP-dep_de-COase"/>
</dbReference>
<keyword evidence="7" id="KW-0032">Aminotransferase</keyword>
<dbReference type="SUPFAM" id="SSF53383">
    <property type="entry name" value="PLP-dependent transferases"/>
    <property type="match status" value="1"/>
</dbReference>
<dbReference type="PANTHER" id="PTHR11999">
    <property type="entry name" value="GROUP II PYRIDOXAL-5-PHOSPHATE DECARBOXYLASE"/>
    <property type="match status" value="1"/>
</dbReference>
<keyword evidence="7" id="KW-0808">Transferase</keyword>
<evidence type="ECO:0000256" key="3">
    <source>
        <dbReference type="ARBA" id="ARBA00022793"/>
    </source>
</evidence>
<evidence type="ECO:0000256" key="5">
    <source>
        <dbReference type="ARBA" id="ARBA00023239"/>
    </source>
</evidence>
<evidence type="ECO:0000313" key="7">
    <source>
        <dbReference type="EMBL" id="WKD48879.1"/>
    </source>
</evidence>
<name>A0ABY9E767_9GAMM</name>
<dbReference type="Pfam" id="PF00282">
    <property type="entry name" value="Pyridoxal_deC"/>
    <property type="match status" value="1"/>
</dbReference>
<organism evidence="7 8">
    <name type="scientific">Microbulbifer spongiae</name>
    <dbReference type="NCBI Taxonomy" id="2944933"/>
    <lineage>
        <taxon>Bacteria</taxon>
        <taxon>Pseudomonadati</taxon>
        <taxon>Pseudomonadota</taxon>
        <taxon>Gammaproteobacteria</taxon>
        <taxon>Cellvibrionales</taxon>
        <taxon>Microbulbiferaceae</taxon>
        <taxon>Microbulbifer</taxon>
    </lineage>
</organism>
<dbReference type="PANTHER" id="PTHR11999:SF70">
    <property type="entry name" value="MIP05841P"/>
    <property type="match status" value="1"/>
</dbReference>
<dbReference type="EMBL" id="CP098023">
    <property type="protein sequence ID" value="WKD48879.1"/>
    <property type="molecule type" value="Genomic_DNA"/>
</dbReference>
<gene>
    <name evidence="7" type="ORF">M8T91_13355</name>
</gene>
<dbReference type="Gene3D" id="3.90.1150.10">
    <property type="entry name" value="Aspartate Aminotransferase, domain 1"/>
    <property type="match status" value="1"/>
</dbReference>
<dbReference type="PRINTS" id="PR00800">
    <property type="entry name" value="YHDCRBOXLASE"/>
</dbReference>
<evidence type="ECO:0000256" key="4">
    <source>
        <dbReference type="ARBA" id="ARBA00022898"/>
    </source>
</evidence>
<dbReference type="InterPro" id="IPR015424">
    <property type="entry name" value="PyrdxlP-dep_Trfase"/>
</dbReference>
<dbReference type="Gene3D" id="3.90.1150.170">
    <property type="match status" value="1"/>
</dbReference>
<evidence type="ECO:0000256" key="6">
    <source>
        <dbReference type="RuleBase" id="RU000382"/>
    </source>
</evidence>
<comment type="cofactor">
    <cofactor evidence="1 6">
        <name>pyridoxal 5'-phosphate</name>
        <dbReference type="ChEBI" id="CHEBI:597326"/>
    </cofactor>
</comment>
<sequence length="481" mass="52872">MTTRKINPDHALYYPADTLGLEAEEMRRLGHKVVDLVVDRLMHKNVEDAVLTGSPADLMAVLGAPLPNKPMDPDASLALLAEVALRHQQRGDHPRYFARVPGPSSFAAVLGEWLGTGFNAIAASWAGGSGPATLELIVIEWLKQLMGFPEGSEGVLVSGGSHASLTAFSVARSVYGKGVVYLTDQTHSSLVRNLREMGWPKQHIRILESDENYKLSMECLTRAIGEDRAAGRRPVMIIGTAGTTNAGTVDPLHEIADICQQEDLWFHVDGAYGGPAAITQQGRQYLSGIERADSLVLDPHKWLFQPYDVGCVLVRRPGALEHCFNMNPEYLKDVEASAGEVDFRNRSLELTRRSRAVKLWMSLRTYGIERFRKAINHGIKLAEFAEAYLRSRPETWEVITPAQIGVVCFSLNNGTPRQHAARAKALSDSGYACVSSTRLKDRSVLRLCTINPLTTEDDIMGTIDHLETDIGCSTILGRNCS</sequence>
<dbReference type="Proteomes" id="UP001321520">
    <property type="component" value="Chromosome"/>
</dbReference>
<keyword evidence="8" id="KW-1185">Reference proteome</keyword>